<dbReference type="GO" id="GO:0005576">
    <property type="term" value="C:extracellular region"/>
    <property type="evidence" value="ECO:0007669"/>
    <property type="project" value="UniProtKB-SubCell"/>
</dbReference>
<dbReference type="GO" id="GO:0007218">
    <property type="term" value="P:neuropeptide signaling pathway"/>
    <property type="evidence" value="ECO:0007669"/>
    <property type="project" value="UniProtKB-KW"/>
</dbReference>
<evidence type="ECO:0000256" key="3">
    <source>
        <dbReference type="ARBA" id="ARBA00022525"/>
    </source>
</evidence>
<evidence type="ECO:0000256" key="9">
    <source>
        <dbReference type="SAM" id="SignalP"/>
    </source>
</evidence>
<evidence type="ECO:0000256" key="1">
    <source>
        <dbReference type="ARBA" id="ARBA00004613"/>
    </source>
</evidence>
<comment type="similarity">
    <text evidence="2">Belongs to the FARP (FMRFamide related peptide) family.</text>
</comment>
<keyword evidence="5" id="KW-0677">Repeat</keyword>
<evidence type="ECO:0000313" key="10">
    <source>
        <dbReference type="EMBL" id="BAI82524.1"/>
    </source>
</evidence>
<dbReference type="InterPro" id="IPR002544">
    <property type="entry name" value="FMRFamid-related_peptide-like"/>
</dbReference>
<keyword evidence="6" id="KW-0027">Amidation</keyword>
<keyword evidence="4 9" id="KW-0732">Signal</keyword>
<dbReference type="AlphaFoldDB" id="D4AHV4"/>
<keyword evidence="3" id="KW-0964">Secreted</keyword>
<evidence type="ECO:0000256" key="7">
    <source>
        <dbReference type="ARBA" id="ARBA00023320"/>
    </source>
</evidence>
<dbReference type="EMBL" id="AB546959">
    <property type="protein sequence ID" value="BAI82524.1"/>
    <property type="molecule type" value="mRNA"/>
</dbReference>
<dbReference type="Pfam" id="PF01581">
    <property type="entry name" value="FARP"/>
    <property type="match status" value="11"/>
</dbReference>
<organism evidence="10">
    <name type="scientific">Ambigolimax valentianus</name>
    <dbReference type="NCBI Taxonomy" id="1338344"/>
    <lineage>
        <taxon>Eukaryota</taxon>
        <taxon>Metazoa</taxon>
        <taxon>Spiralia</taxon>
        <taxon>Lophotrochozoa</taxon>
        <taxon>Mollusca</taxon>
        <taxon>Gastropoda</taxon>
        <taxon>Heterobranchia</taxon>
        <taxon>Euthyneura</taxon>
        <taxon>Panpulmonata</taxon>
        <taxon>Eupulmonata</taxon>
        <taxon>Stylommatophora</taxon>
        <taxon>Helicina</taxon>
        <taxon>Limacoidea</taxon>
        <taxon>Limacidae</taxon>
        <taxon>Ambigolimax</taxon>
    </lineage>
</organism>
<dbReference type="PANTHER" id="PTHR20986:SF22">
    <property type="entry name" value="FMRFAMIDE-RELATED PEPTIDES"/>
    <property type="match status" value="1"/>
</dbReference>
<feature type="signal peptide" evidence="9">
    <location>
        <begin position="1"/>
        <end position="24"/>
    </location>
</feature>
<dbReference type="InterPro" id="IPR051041">
    <property type="entry name" value="FMRFamide-related_np"/>
</dbReference>
<evidence type="ECO:0000256" key="6">
    <source>
        <dbReference type="ARBA" id="ARBA00022815"/>
    </source>
</evidence>
<evidence type="ECO:0000256" key="4">
    <source>
        <dbReference type="ARBA" id="ARBA00022729"/>
    </source>
</evidence>
<evidence type="ECO:0000256" key="8">
    <source>
        <dbReference type="SAM" id="MobiDB-lite"/>
    </source>
</evidence>
<sequence length="375" mass="44388">MMTLCFRGVLALLCLGCLASYVQAEDNNNGQQAADEDEGDEFYRHGRQFYRFGRAFSPLWDNEENALIRKNHLLRFPGYPISPVLDNEAFSRPNREFYRFGRAYPAYQDKRFLRFGRPSQTENDEIPRVVLLQSDNQLYRKRRSAKSDSQSDESSHQSESAKVTSGRDVQKRETTPGEPQSADELSYNINVNEDKDLEKRFMRFGKRFMRFGRGNEEDADVDKRFMRFGKSVNDDQDYEKRFMRFGKSVSDDQEEEKRFMRFGKSLASDPNYEKRFMRFGKRFMRFGRGIEDDENEDKRFMRFGKSSNFDGDFDKRFMRFGKRFMRFGRGYEQNEDSSASDDKEIEDKRFMRFGKRSKRASTKDHSNNSDALTES</sequence>
<dbReference type="PANTHER" id="PTHR20986">
    <property type="entry name" value="FMRFAMIDE-RELATED PEPTIDES"/>
    <property type="match status" value="1"/>
</dbReference>
<keyword evidence="7" id="KW-0527">Neuropeptide</keyword>
<reference evidence="10" key="1">
    <citation type="submission" date="2010-02" db="EMBL/GenBank/DDBJ databases">
        <title>FMRFamide precursor.</title>
        <authorList>
            <person name="Kobayashi S."/>
            <person name="Hattori M."/>
            <person name="Ito E."/>
            <person name="Matsuo R."/>
        </authorList>
    </citation>
    <scope>NUCLEOTIDE SEQUENCE</scope>
</reference>
<accession>D4AHV4</accession>
<feature type="chain" id="PRO_5003054015" evidence="9">
    <location>
        <begin position="25"/>
        <end position="375"/>
    </location>
</feature>
<name>D4AHV4_9EUPU</name>
<gene>
    <name evidence="10" type="primary">FMRF1</name>
</gene>
<comment type="subcellular location">
    <subcellularLocation>
        <location evidence="1">Secreted</location>
    </subcellularLocation>
</comment>
<evidence type="ECO:0000256" key="5">
    <source>
        <dbReference type="ARBA" id="ARBA00022737"/>
    </source>
</evidence>
<feature type="region of interest" description="Disordered" evidence="8">
    <location>
        <begin position="140"/>
        <end position="189"/>
    </location>
</feature>
<evidence type="ECO:0000256" key="2">
    <source>
        <dbReference type="ARBA" id="ARBA00006356"/>
    </source>
</evidence>
<protein>
    <submittedName>
        <fullName evidence="10">FMRFamide</fullName>
    </submittedName>
</protein>
<feature type="region of interest" description="Disordered" evidence="8">
    <location>
        <begin position="352"/>
        <end position="375"/>
    </location>
</feature>
<proteinExistence type="evidence at transcript level"/>